<dbReference type="OrthoDB" id="3207931at2"/>
<accession>A0A1G7BZC7</accession>
<evidence type="ECO:0000313" key="2">
    <source>
        <dbReference type="EMBL" id="SDE32454.1"/>
    </source>
</evidence>
<sequence length="272" mass="28721">MTFLVTGATGNVGRYLVARLAEAGHPVRALTRDPAAARLPEGVEAVAGDLTDLASVEAALEGVTGLHLLTAVGSTNQTVPNSDDIAAAAVKAGVRRVTTLWNGYKGPVEEAVEASGLEWTHLQPGEFMSNALTWAEDIRAEGVVREPFGEVAHAPTHAADIAAVGAVALTTGAHAGKAYELTGPEPLTVPDQVAAISAAIGREVRFEVLSEEQGKDRMRAMGLDDPTIDYVLGWRADPPAWTTRASDTVERVTGRPARTFAEWAREHADAFR</sequence>
<dbReference type="Gene3D" id="3.90.25.10">
    <property type="entry name" value="UDP-galactose 4-epimerase, domain 1"/>
    <property type="match status" value="1"/>
</dbReference>
<dbReference type="PANTHER" id="PTHR43162">
    <property type="match status" value="1"/>
</dbReference>
<dbReference type="Gene3D" id="3.40.50.720">
    <property type="entry name" value="NAD(P)-binding Rossmann-like Domain"/>
    <property type="match status" value="1"/>
</dbReference>
<name>A0A1G7BZC7_9ACTN</name>
<dbReference type="SUPFAM" id="SSF51735">
    <property type="entry name" value="NAD(P)-binding Rossmann-fold domains"/>
    <property type="match status" value="1"/>
</dbReference>
<organism evidence="2 3">
    <name type="scientific">Glycomyces harbinensis</name>
    <dbReference type="NCBI Taxonomy" id="58114"/>
    <lineage>
        <taxon>Bacteria</taxon>
        <taxon>Bacillati</taxon>
        <taxon>Actinomycetota</taxon>
        <taxon>Actinomycetes</taxon>
        <taxon>Glycomycetales</taxon>
        <taxon>Glycomycetaceae</taxon>
        <taxon>Glycomyces</taxon>
    </lineage>
</organism>
<dbReference type="STRING" id="58114.SAMN05216270_11864"/>
<keyword evidence="3" id="KW-1185">Reference proteome</keyword>
<dbReference type="InterPro" id="IPR008030">
    <property type="entry name" value="NmrA-like"/>
</dbReference>
<gene>
    <name evidence="2" type="ORF">SAMN05216270_11864</name>
</gene>
<dbReference type="Pfam" id="PF05368">
    <property type="entry name" value="NmrA"/>
    <property type="match status" value="1"/>
</dbReference>
<evidence type="ECO:0000313" key="3">
    <source>
        <dbReference type="Proteomes" id="UP000198949"/>
    </source>
</evidence>
<dbReference type="EMBL" id="FNAD01000018">
    <property type="protein sequence ID" value="SDE32454.1"/>
    <property type="molecule type" value="Genomic_DNA"/>
</dbReference>
<protein>
    <submittedName>
        <fullName evidence="2">Uncharacterized conserved protein YbjT, contains NAD(P)-binding and DUF2867 domains</fullName>
    </submittedName>
</protein>
<dbReference type="InterPro" id="IPR036291">
    <property type="entry name" value="NAD(P)-bd_dom_sf"/>
</dbReference>
<dbReference type="Proteomes" id="UP000198949">
    <property type="component" value="Unassembled WGS sequence"/>
</dbReference>
<dbReference type="RefSeq" id="WP_091039907.1">
    <property type="nucleotide sequence ID" value="NZ_FNAD01000018.1"/>
</dbReference>
<dbReference type="AlphaFoldDB" id="A0A1G7BZC7"/>
<proteinExistence type="predicted"/>
<evidence type="ECO:0000259" key="1">
    <source>
        <dbReference type="Pfam" id="PF05368"/>
    </source>
</evidence>
<feature type="domain" description="NmrA-like" evidence="1">
    <location>
        <begin position="2"/>
        <end position="213"/>
    </location>
</feature>
<reference evidence="3" key="1">
    <citation type="submission" date="2016-10" db="EMBL/GenBank/DDBJ databases">
        <authorList>
            <person name="Varghese N."/>
            <person name="Submissions S."/>
        </authorList>
    </citation>
    <scope>NUCLEOTIDE SEQUENCE [LARGE SCALE GENOMIC DNA]</scope>
    <source>
        <strain evidence="3">CGMCC 4.3516</strain>
    </source>
</reference>
<dbReference type="PANTHER" id="PTHR43162:SF1">
    <property type="entry name" value="PRESTALK A DIFFERENTIATION PROTEIN A"/>
    <property type="match status" value="1"/>
</dbReference>
<dbReference type="InterPro" id="IPR051604">
    <property type="entry name" value="Ergot_Alk_Oxidoreductase"/>
</dbReference>